<organism evidence="2 3">
    <name type="scientific">Artemisia annua</name>
    <name type="common">Sweet wormwood</name>
    <dbReference type="NCBI Taxonomy" id="35608"/>
    <lineage>
        <taxon>Eukaryota</taxon>
        <taxon>Viridiplantae</taxon>
        <taxon>Streptophyta</taxon>
        <taxon>Embryophyta</taxon>
        <taxon>Tracheophyta</taxon>
        <taxon>Spermatophyta</taxon>
        <taxon>Magnoliopsida</taxon>
        <taxon>eudicotyledons</taxon>
        <taxon>Gunneridae</taxon>
        <taxon>Pentapetalae</taxon>
        <taxon>asterids</taxon>
        <taxon>campanulids</taxon>
        <taxon>Asterales</taxon>
        <taxon>Asteraceae</taxon>
        <taxon>Asteroideae</taxon>
        <taxon>Anthemideae</taxon>
        <taxon>Artemisiinae</taxon>
        <taxon>Artemisia</taxon>
    </lineage>
</organism>
<sequence>MAKDLSDLRKEVKFLTTAFKEIYGAGAYKDMIFEDVTCEDAPSTQDQEHQRQQDHNIQEHQRQHEHNIQEPLGKMWQSLWQSSMQIPSVSRVQNAVQASSQG</sequence>
<feature type="region of interest" description="Disordered" evidence="1">
    <location>
        <begin position="39"/>
        <end position="72"/>
    </location>
</feature>
<reference evidence="2 3" key="1">
    <citation type="journal article" date="2018" name="Mol. Plant">
        <title>The genome of Artemisia annua provides insight into the evolution of Asteraceae family and artemisinin biosynthesis.</title>
        <authorList>
            <person name="Shen Q."/>
            <person name="Zhang L."/>
            <person name="Liao Z."/>
            <person name="Wang S."/>
            <person name="Yan T."/>
            <person name="Shi P."/>
            <person name="Liu M."/>
            <person name="Fu X."/>
            <person name="Pan Q."/>
            <person name="Wang Y."/>
            <person name="Lv Z."/>
            <person name="Lu X."/>
            <person name="Zhang F."/>
            <person name="Jiang W."/>
            <person name="Ma Y."/>
            <person name="Chen M."/>
            <person name="Hao X."/>
            <person name="Li L."/>
            <person name="Tang Y."/>
            <person name="Lv G."/>
            <person name="Zhou Y."/>
            <person name="Sun X."/>
            <person name="Brodelius P.E."/>
            <person name="Rose J.K.C."/>
            <person name="Tang K."/>
        </authorList>
    </citation>
    <scope>NUCLEOTIDE SEQUENCE [LARGE SCALE GENOMIC DNA]</scope>
    <source>
        <strain evidence="3">cv. Huhao1</strain>
        <tissue evidence="2">Leaf</tissue>
    </source>
</reference>
<comment type="caution">
    <text evidence="2">The sequence shown here is derived from an EMBL/GenBank/DDBJ whole genome shotgun (WGS) entry which is preliminary data.</text>
</comment>
<dbReference type="Proteomes" id="UP000245207">
    <property type="component" value="Unassembled WGS sequence"/>
</dbReference>
<protein>
    <submittedName>
        <fullName evidence="2">Uncharacterized protein</fullName>
    </submittedName>
</protein>
<dbReference type="EMBL" id="PKPP01005474">
    <property type="protein sequence ID" value="PWA59987.1"/>
    <property type="molecule type" value="Genomic_DNA"/>
</dbReference>
<dbReference type="AlphaFoldDB" id="A0A2U1MFG6"/>
<accession>A0A2U1MFG6</accession>
<feature type="compositionally biased region" description="Basic and acidic residues" evidence="1">
    <location>
        <begin position="46"/>
        <end position="68"/>
    </location>
</feature>
<evidence type="ECO:0000256" key="1">
    <source>
        <dbReference type="SAM" id="MobiDB-lite"/>
    </source>
</evidence>
<proteinExistence type="predicted"/>
<keyword evidence="3" id="KW-1185">Reference proteome</keyword>
<evidence type="ECO:0000313" key="2">
    <source>
        <dbReference type="EMBL" id="PWA59987.1"/>
    </source>
</evidence>
<gene>
    <name evidence="2" type="ORF">CTI12_AA386240</name>
</gene>
<evidence type="ECO:0000313" key="3">
    <source>
        <dbReference type="Proteomes" id="UP000245207"/>
    </source>
</evidence>
<name>A0A2U1MFG6_ARTAN</name>